<dbReference type="AlphaFoldDB" id="A0A919PKP8"/>
<organism evidence="1 2">
    <name type="scientific">Dactylosporangium siamense</name>
    <dbReference type="NCBI Taxonomy" id="685454"/>
    <lineage>
        <taxon>Bacteria</taxon>
        <taxon>Bacillati</taxon>
        <taxon>Actinomycetota</taxon>
        <taxon>Actinomycetes</taxon>
        <taxon>Micromonosporales</taxon>
        <taxon>Micromonosporaceae</taxon>
        <taxon>Dactylosporangium</taxon>
    </lineage>
</organism>
<protein>
    <submittedName>
        <fullName evidence="1">Uncharacterized protein</fullName>
    </submittedName>
</protein>
<gene>
    <name evidence="1" type="ORF">Dsi01nite_037750</name>
</gene>
<reference evidence="1" key="1">
    <citation type="submission" date="2021-01" db="EMBL/GenBank/DDBJ databases">
        <title>Whole genome shotgun sequence of Dactylosporangium siamense NBRC 106093.</title>
        <authorList>
            <person name="Komaki H."/>
            <person name="Tamura T."/>
        </authorList>
    </citation>
    <scope>NUCLEOTIDE SEQUENCE</scope>
    <source>
        <strain evidence="1">NBRC 106093</strain>
    </source>
</reference>
<dbReference type="RefSeq" id="WP_203847539.1">
    <property type="nucleotide sequence ID" value="NZ_BONQ01000056.1"/>
</dbReference>
<sequence>MDRDTVPLSRILVLLDPDLIESAAVVLLGALEVATAVPGVELALVVQGVPEVTPAIGDAIAGVLAELAGRRPLPDVVVYGEPEGVALPAAVRVALSHDQAENARSVLTLALAYGPAPL</sequence>
<proteinExistence type="predicted"/>
<comment type="caution">
    <text evidence="1">The sequence shown here is derived from an EMBL/GenBank/DDBJ whole genome shotgun (WGS) entry which is preliminary data.</text>
</comment>
<name>A0A919PKP8_9ACTN</name>
<keyword evidence="2" id="KW-1185">Reference proteome</keyword>
<evidence type="ECO:0000313" key="1">
    <source>
        <dbReference type="EMBL" id="GIG45734.1"/>
    </source>
</evidence>
<dbReference type="Proteomes" id="UP000660611">
    <property type="component" value="Unassembled WGS sequence"/>
</dbReference>
<dbReference type="EMBL" id="BONQ01000056">
    <property type="protein sequence ID" value="GIG45734.1"/>
    <property type="molecule type" value="Genomic_DNA"/>
</dbReference>
<accession>A0A919PKP8</accession>
<evidence type="ECO:0000313" key="2">
    <source>
        <dbReference type="Proteomes" id="UP000660611"/>
    </source>
</evidence>